<dbReference type="InterPro" id="IPR000362">
    <property type="entry name" value="Fumarate_lyase_fam"/>
</dbReference>
<dbReference type="EC" id="4.3.1.1" evidence="3"/>
<accession>A0ABS3LAL0</accession>
<dbReference type="PRINTS" id="PR00149">
    <property type="entry name" value="FUMRATELYASE"/>
</dbReference>
<dbReference type="PANTHER" id="PTHR42696">
    <property type="entry name" value="ASPARTATE AMMONIA-LYASE"/>
    <property type="match status" value="1"/>
</dbReference>
<dbReference type="PANTHER" id="PTHR42696:SF2">
    <property type="entry name" value="ASPARTATE AMMONIA-LYASE"/>
    <property type="match status" value="1"/>
</dbReference>
<dbReference type="InterPro" id="IPR008948">
    <property type="entry name" value="L-Aspartase-like"/>
</dbReference>
<dbReference type="RefSeq" id="WP_207673600.1">
    <property type="nucleotide sequence ID" value="NZ_JAFREM010000017.1"/>
</dbReference>
<dbReference type="GO" id="GO:0008797">
    <property type="term" value="F:aspartate ammonia-lyase activity"/>
    <property type="evidence" value="ECO:0007669"/>
    <property type="project" value="UniProtKB-EC"/>
</dbReference>
<dbReference type="EMBL" id="JAFREM010000017">
    <property type="protein sequence ID" value="MBO1306672.1"/>
    <property type="molecule type" value="Genomic_DNA"/>
</dbReference>
<gene>
    <name evidence="3" type="ORF">JZO70_10895</name>
</gene>
<evidence type="ECO:0000313" key="3">
    <source>
        <dbReference type="EMBL" id="MBO1306672.1"/>
    </source>
</evidence>
<dbReference type="SUPFAM" id="SSF48557">
    <property type="entry name" value="L-aspartase-like"/>
    <property type="match status" value="1"/>
</dbReference>
<name>A0ABS3LAL0_9ENTE</name>
<dbReference type="Pfam" id="PF00206">
    <property type="entry name" value="Lyase_1"/>
    <property type="match status" value="1"/>
</dbReference>
<evidence type="ECO:0000259" key="2">
    <source>
        <dbReference type="Pfam" id="PF00206"/>
    </source>
</evidence>
<feature type="domain" description="Fumarate lyase N-terminal" evidence="2">
    <location>
        <begin position="16"/>
        <end position="339"/>
    </location>
</feature>
<dbReference type="PROSITE" id="PS00163">
    <property type="entry name" value="FUMARATE_LYASES"/>
    <property type="match status" value="1"/>
</dbReference>
<dbReference type="NCBIfam" id="NF008909">
    <property type="entry name" value="PRK12273.1"/>
    <property type="match status" value="1"/>
</dbReference>
<dbReference type="InterPro" id="IPR051546">
    <property type="entry name" value="Aspartate_Ammonia-Lyase"/>
</dbReference>
<reference evidence="3 4" key="1">
    <citation type="submission" date="2021-03" db="EMBL/GenBank/DDBJ databases">
        <title>Enterococcal diversity collection.</title>
        <authorList>
            <person name="Gilmore M.S."/>
            <person name="Schwartzman J."/>
            <person name="Van Tyne D."/>
            <person name="Martin M."/>
            <person name="Earl A.M."/>
            <person name="Manson A.L."/>
            <person name="Straub T."/>
            <person name="Salamzade R."/>
            <person name="Saavedra J."/>
            <person name="Lebreton F."/>
            <person name="Prichula J."/>
            <person name="Schaufler K."/>
            <person name="Gaca A."/>
            <person name="Sgardioli B."/>
            <person name="Wagenaar J."/>
            <person name="Strong T."/>
        </authorList>
    </citation>
    <scope>NUCLEOTIDE SEQUENCE [LARGE SCALE GENOMIC DNA]</scope>
    <source>
        <strain evidence="3 4">669A</strain>
    </source>
</reference>
<comment type="caution">
    <text evidence="3">The sequence shown here is derived from an EMBL/GenBank/DDBJ whole genome shotgun (WGS) entry which is preliminary data.</text>
</comment>
<dbReference type="InterPro" id="IPR020557">
    <property type="entry name" value="Fumarate_lyase_CS"/>
</dbReference>
<dbReference type="Proteomes" id="UP000664601">
    <property type="component" value="Unassembled WGS sequence"/>
</dbReference>
<evidence type="ECO:0000256" key="1">
    <source>
        <dbReference type="ARBA" id="ARBA00023239"/>
    </source>
</evidence>
<dbReference type="InterPro" id="IPR024083">
    <property type="entry name" value="Fumarase/histidase_N"/>
</dbReference>
<keyword evidence="4" id="KW-1185">Reference proteome</keyword>
<evidence type="ECO:0000313" key="4">
    <source>
        <dbReference type="Proteomes" id="UP000664601"/>
    </source>
</evidence>
<dbReference type="Gene3D" id="1.20.200.10">
    <property type="entry name" value="Fumarase/aspartase (Central domain)"/>
    <property type="match status" value="1"/>
</dbReference>
<protein>
    <submittedName>
        <fullName evidence="3">Aspartate ammonia-lyase</fullName>
        <ecNumber evidence="3">4.3.1.1</ecNumber>
    </submittedName>
</protein>
<organism evidence="3 4">
    <name type="scientific">Candidatus Enterococcus moelleringii</name>
    <dbReference type="NCBI Taxonomy" id="2815325"/>
    <lineage>
        <taxon>Bacteria</taxon>
        <taxon>Bacillati</taxon>
        <taxon>Bacillota</taxon>
        <taxon>Bacilli</taxon>
        <taxon>Lactobacillales</taxon>
        <taxon>Enterococcaceae</taxon>
        <taxon>Enterococcus</taxon>
    </lineage>
</organism>
<sequence>MMRIEKDSLGSIPIYQEAYYGIHSYRAKQNFQINQVPTDLQLIKEIARIKAAAATANRKTGGLSVEKEAVIRQAAQEIIAGKFDQEFLVEAIQGGAGTSTNMNVNEVIANRGLELLGHQKGDYQYLHPLDDVNCSQSTNDVYPSAGKLATLVYLDQLLLKMDYLIQELKTKSRTFSNIKKMGRTQLQDAIPTTFGASFAAYASNLERCRKRIKHATHELTQLNLGGTAIGNGVNASLAYQEFLYEELNQTVEWKVKPANNLIDATQNVDGLLAVSSSLKALAVSLLKLSRDLRLLSSGPNSGLNEVILPAKQAGSSIMPGKINPVIPEVVTQLVFKVLGNDTTISLVAESGELELNAFCPVLFQSLYESCQLLEQGCNVMTVHCIRDLQVNELKCEEDVQKNSGALTNFAAVVGYEHATKLVTEAQAKNCSIEEILNHYHWNEAQQKLS</sequence>
<dbReference type="InterPro" id="IPR022761">
    <property type="entry name" value="Fumarate_lyase_N"/>
</dbReference>
<proteinExistence type="predicted"/>
<keyword evidence="1 3" id="KW-0456">Lyase</keyword>
<dbReference type="Gene3D" id="1.10.275.10">
    <property type="entry name" value="Fumarase/aspartase (N-terminal domain)"/>
    <property type="match status" value="1"/>
</dbReference>